<dbReference type="GeneID" id="54546298"/>
<evidence type="ECO:0000256" key="1">
    <source>
        <dbReference type="ARBA" id="ARBA00004173"/>
    </source>
</evidence>
<evidence type="ECO:0000256" key="8">
    <source>
        <dbReference type="SAM" id="MobiDB-lite"/>
    </source>
</evidence>
<dbReference type="OrthoDB" id="5424147at2759"/>
<protein>
    <recommendedName>
        <fullName evidence="11">DUF1640-domain-containing protein</fullName>
    </recommendedName>
</protein>
<keyword evidence="6" id="KW-0496">Mitochondrion</keyword>
<dbReference type="Proteomes" id="UP000800097">
    <property type="component" value="Unassembled WGS sequence"/>
</dbReference>
<dbReference type="GO" id="GO:0005739">
    <property type="term" value="C:mitochondrion"/>
    <property type="evidence" value="ECO:0007669"/>
    <property type="project" value="UniProtKB-SubCell"/>
</dbReference>
<accession>A0A6A6JDC5</accession>
<comment type="subcellular location">
    <subcellularLocation>
        <location evidence="2">Membrane</location>
    </subcellularLocation>
    <subcellularLocation>
        <location evidence="1">Mitochondrion</location>
    </subcellularLocation>
</comment>
<feature type="compositionally biased region" description="Basic and acidic residues" evidence="8">
    <location>
        <begin position="53"/>
        <end position="63"/>
    </location>
</feature>
<dbReference type="EMBL" id="ML986504">
    <property type="protein sequence ID" value="KAF2274234.1"/>
    <property type="molecule type" value="Genomic_DNA"/>
</dbReference>
<dbReference type="Gene3D" id="1.20.5.340">
    <property type="match status" value="1"/>
</dbReference>
<keyword evidence="5" id="KW-0175">Coiled coil</keyword>
<feature type="region of interest" description="Disordered" evidence="8">
    <location>
        <begin position="347"/>
        <end position="396"/>
    </location>
</feature>
<feature type="compositionally biased region" description="Low complexity" evidence="8">
    <location>
        <begin position="102"/>
        <end position="113"/>
    </location>
</feature>
<evidence type="ECO:0000256" key="5">
    <source>
        <dbReference type="ARBA" id="ARBA00023054"/>
    </source>
</evidence>
<evidence type="ECO:0000256" key="4">
    <source>
        <dbReference type="ARBA" id="ARBA00022989"/>
    </source>
</evidence>
<evidence type="ECO:0000256" key="7">
    <source>
        <dbReference type="ARBA" id="ARBA00023136"/>
    </source>
</evidence>
<dbReference type="RefSeq" id="XP_033651773.1">
    <property type="nucleotide sequence ID" value="XM_033793123.1"/>
</dbReference>
<keyword evidence="3" id="KW-0812">Transmembrane</keyword>
<dbReference type="AlphaFoldDB" id="A0A6A6JDC5"/>
<dbReference type="InterPro" id="IPR024461">
    <property type="entry name" value="CCDC90-like"/>
</dbReference>
<proteinExistence type="predicted"/>
<evidence type="ECO:0008006" key="11">
    <source>
        <dbReference type="Google" id="ProtNLM"/>
    </source>
</evidence>
<keyword evidence="4" id="KW-1133">Transmembrane helix</keyword>
<dbReference type="PANTHER" id="PTHR14360:SF12">
    <property type="entry name" value="MOZ PROTEIN REPRESENTS A CHROMATIN-ASSOCIATED ACETYLTRANSFERASE"/>
    <property type="match status" value="1"/>
</dbReference>
<dbReference type="Pfam" id="PF07798">
    <property type="entry name" value="CCDC90-like"/>
    <property type="match status" value="1"/>
</dbReference>
<evidence type="ECO:0000313" key="9">
    <source>
        <dbReference type="EMBL" id="KAF2274234.1"/>
    </source>
</evidence>
<gene>
    <name evidence="9" type="ORF">EI97DRAFT_131757</name>
</gene>
<organism evidence="9 10">
    <name type="scientific">Westerdykella ornata</name>
    <dbReference type="NCBI Taxonomy" id="318751"/>
    <lineage>
        <taxon>Eukaryota</taxon>
        <taxon>Fungi</taxon>
        <taxon>Dikarya</taxon>
        <taxon>Ascomycota</taxon>
        <taxon>Pezizomycotina</taxon>
        <taxon>Dothideomycetes</taxon>
        <taxon>Pleosporomycetidae</taxon>
        <taxon>Pleosporales</taxon>
        <taxon>Sporormiaceae</taxon>
        <taxon>Westerdykella</taxon>
    </lineage>
</organism>
<evidence type="ECO:0000256" key="2">
    <source>
        <dbReference type="ARBA" id="ARBA00004370"/>
    </source>
</evidence>
<evidence type="ECO:0000313" key="10">
    <source>
        <dbReference type="Proteomes" id="UP000800097"/>
    </source>
</evidence>
<reference evidence="9" key="1">
    <citation type="journal article" date="2020" name="Stud. Mycol.">
        <title>101 Dothideomycetes genomes: a test case for predicting lifestyles and emergence of pathogens.</title>
        <authorList>
            <person name="Haridas S."/>
            <person name="Albert R."/>
            <person name="Binder M."/>
            <person name="Bloem J."/>
            <person name="Labutti K."/>
            <person name="Salamov A."/>
            <person name="Andreopoulos B."/>
            <person name="Baker S."/>
            <person name="Barry K."/>
            <person name="Bills G."/>
            <person name="Bluhm B."/>
            <person name="Cannon C."/>
            <person name="Castanera R."/>
            <person name="Culley D."/>
            <person name="Daum C."/>
            <person name="Ezra D."/>
            <person name="Gonzalez J."/>
            <person name="Henrissat B."/>
            <person name="Kuo A."/>
            <person name="Liang C."/>
            <person name="Lipzen A."/>
            <person name="Lutzoni F."/>
            <person name="Magnuson J."/>
            <person name="Mondo S."/>
            <person name="Nolan M."/>
            <person name="Ohm R."/>
            <person name="Pangilinan J."/>
            <person name="Park H.-J."/>
            <person name="Ramirez L."/>
            <person name="Alfaro M."/>
            <person name="Sun H."/>
            <person name="Tritt A."/>
            <person name="Yoshinaga Y."/>
            <person name="Zwiers L.-H."/>
            <person name="Turgeon B."/>
            <person name="Goodwin S."/>
            <person name="Spatafora J."/>
            <person name="Crous P."/>
            <person name="Grigoriev I."/>
        </authorList>
    </citation>
    <scope>NUCLEOTIDE SEQUENCE</scope>
    <source>
        <strain evidence="9">CBS 379.55</strain>
    </source>
</reference>
<feature type="compositionally biased region" description="Polar residues" evidence="8">
    <location>
        <begin position="65"/>
        <end position="80"/>
    </location>
</feature>
<evidence type="ECO:0000256" key="6">
    <source>
        <dbReference type="ARBA" id="ARBA00023128"/>
    </source>
</evidence>
<feature type="region of interest" description="Disordered" evidence="8">
    <location>
        <begin position="25"/>
        <end position="156"/>
    </location>
</feature>
<name>A0A6A6JDC5_WESOR</name>
<dbReference type="PANTHER" id="PTHR14360">
    <property type="entry name" value="PROTEIN FMP32, MITOCHONDRIAL"/>
    <property type="match status" value="1"/>
</dbReference>
<evidence type="ECO:0000256" key="3">
    <source>
        <dbReference type="ARBA" id="ARBA00022692"/>
    </source>
</evidence>
<sequence>MAAPRLQFLWPMLFRPLKPNEAIPHFRLDKGHSPRHFSSCPPHTHPVRQRYGPAREPEPHLREQAAQNVQDTAKANTDTQKPPVKGPLEEEEEEEPPPIIYSTPDRPTTTTSETLDEAMPVSAAPDPPLTGDSKPLDTVLHMPSPAEEESRRPPHLKTPPYVHHFDSYSLVKQLTKGGYAPEQAVTIMKAVRGILTENIELARQSLVSKSNVENETYLFRAACSELRIEVQNSRKSEMEKMRTERNQLQHEVDILNQRLGQETGALKDELKGLFDDRKMAVRNEQRAMDSKIQELNYKITVALNSDARSEVEALRWVLTRRAAITIGVSAFMLFLALRYSTYVHHNQQEEKKKAQKRQPPEQAQDNTAASPPPAPPSGQEASGGELLASTGGVSLG</sequence>
<keyword evidence="7" id="KW-0472">Membrane</keyword>
<dbReference type="GO" id="GO:0016020">
    <property type="term" value="C:membrane"/>
    <property type="evidence" value="ECO:0007669"/>
    <property type="project" value="UniProtKB-SubCell"/>
</dbReference>
<keyword evidence="10" id="KW-1185">Reference proteome</keyword>